<protein>
    <submittedName>
        <fullName evidence="2">Uncharacterized protein</fullName>
    </submittedName>
</protein>
<keyword evidence="1" id="KW-0472">Membrane</keyword>
<accession>A0A810Q8U9</accession>
<dbReference type="EMBL" id="AP023420">
    <property type="protein sequence ID" value="BCK84689.1"/>
    <property type="molecule type" value="Genomic_DNA"/>
</dbReference>
<evidence type="ECO:0000313" key="2">
    <source>
        <dbReference type="EMBL" id="BCK84689.1"/>
    </source>
</evidence>
<keyword evidence="1" id="KW-0812">Transmembrane</keyword>
<gene>
    <name evidence="2" type="ORF">MM59RIKEN_20080</name>
</gene>
<feature type="transmembrane region" description="Helical" evidence="1">
    <location>
        <begin position="55"/>
        <end position="74"/>
    </location>
</feature>
<evidence type="ECO:0000313" key="3">
    <source>
        <dbReference type="Proteomes" id="UP000679848"/>
    </source>
</evidence>
<keyword evidence="3" id="KW-1185">Reference proteome</keyword>
<feature type="transmembrane region" description="Helical" evidence="1">
    <location>
        <begin position="24"/>
        <end position="49"/>
    </location>
</feature>
<dbReference type="Pfam" id="PF20040">
    <property type="entry name" value="DUF6442"/>
    <property type="match status" value="1"/>
</dbReference>
<name>A0A810Q8U9_9FIRM</name>
<sequence>MERDEILKKAQAERDGLDEREQQMLGVSFGFGAVLMAALCIALAAARIFQGEHAYDYAAILFAYLAGAQAHQCWKTRRRSAFVASAVYTFALAANLILFLG</sequence>
<proteinExistence type="predicted"/>
<dbReference type="AlphaFoldDB" id="A0A810Q8U9"/>
<dbReference type="RefSeq" id="WP_187029393.1">
    <property type="nucleotide sequence ID" value="NZ_AP023420.1"/>
</dbReference>
<evidence type="ECO:0000256" key="1">
    <source>
        <dbReference type="SAM" id="Phobius"/>
    </source>
</evidence>
<keyword evidence="1" id="KW-1133">Transmembrane helix</keyword>
<reference evidence="2" key="1">
    <citation type="submission" date="2020-09" db="EMBL/GenBank/DDBJ databases">
        <title>New species isolated from human feces.</title>
        <authorList>
            <person name="Kitahara M."/>
            <person name="Shigeno Y."/>
            <person name="Shime M."/>
            <person name="Matsumoto Y."/>
            <person name="Nakamura S."/>
            <person name="Motooka D."/>
            <person name="Fukuoka S."/>
            <person name="Nishikawa H."/>
            <person name="Benno Y."/>
        </authorList>
    </citation>
    <scope>NUCLEOTIDE SEQUENCE</scope>
    <source>
        <strain evidence="2">MM59</strain>
    </source>
</reference>
<organism evidence="2 3">
    <name type="scientific">Pusillibacter faecalis</name>
    <dbReference type="NCBI Taxonomy" id="2714358"/>
    <lineage>
        <taxon>Bacteria</taxon>
        <taxon>Bacillati</taxon>
        <taxon>Bacillota</taxon>
        <taxon>Clostridia</taxon>
        <taxon>Eubacteriales</taxon>
        <taxon>Oscillospiraceae</taxon>
        <taxon>Pusillibacter</taxon>
    </lineage>
</organism>
<dbReference type="InterPro" id="IPR045620">
    <property type="entry name" value="DUF6442"/>
</dbReference>
<feature type="transmembrane region" description="Helical" evidence="1">
    <location>
        <begin position="81"/>
        <end position="100"/>
    </location>
</feature>
<dbReference type="Proteomes" id="UP000679848">
    <property type="component" value="Chromosome"/>
</dbReference>
<dbReference type="KEGG" id="pfaa:MM59RIKEN_20080"/>